<name>A0A6J2WHW5_CHACN</name>
<feature type="transmembrane region" description="Helical" evidence="8">
    <location>
        <begin position="341"/>
        <end position="359"/>
    </location>
</feature>
<dbReference type="GO" id="GO:0022857">
    <property type="term" value="F:transmembrane transporter activity"/>
    <property type="evidence" value="ECO:0007669"/>
    <property type="project" value="InterPro"/>
</dbReference>
<feature type="transmembrane region" description="Helical" evidence="8">
    <location>
        <begin position="460"/>
        <end position="481"/>
    </location>
</feature>
<feature type="transmembrane region" description="Helical" evidence="8">
    <location>
        <begin position="404"/>
        <end position="422"/>
    </location>
</feature>
<evidence type="ECO:0000256" key="7">
    <source>
        <dbReference type="ARBA" id="ARBA00042362"/>
    </source>
</evidence>
<dbReference type="Gene3D" id="1.20.1250.20">
    <property type="entry name" value="MFS general substrate transporter like domains"/>
    <property type="match status" value="1"/>
</dbReference>
<proteinExistence type="predicted"/>
<evidence type="ECO:0000256" key="8">
    <source>
        <dbReference type="SAM" id="Phobius"/>
    </source>
</evidence>
<feature type="transmembrane region" description="Helical" evidence="8">
    <location>
        <begin position="371"/>
        <end position="392"/>
    </location>
</feature>
<reference evidence="11" key="1">
    <citation type="submission" date="2025-08" db="UniProtKB">
        <authorList>
            <consortium name="RefSeq"/>
        </authorList>
    </citation>
    <scope>IDENTIFICATION</scope>
</reference>
<evidence type="ECO:0000256" key="5">
    <source>
        <dbReference type="ARBA" id="ARBA00039897"/>
    </source>
</evidence>
<dbReference type="InterPro" id="IPR005828">
    <property type="entry name" value="MFS_sugar_transport-like"/>
</dbReference>
<feature type="transmembrane region" description="Helical" evidence="8">
    <location>
        <begin position="428"/>
        <end position="448"/>
    </location>
</feature>
<dbReference type="Pfam" id="PF00083">
    <property type="entry name" value="Sugar_tr"/>
    <property type="match status" value="1"/>
</dbReference>
<feature type="transmembrane region" description="Helical" evidence="8">
    <location>
        <begin position="487"/>
        <end position="507"/>
    </location>
</feature>
<dbReference type="InterPro" id="IPR036259">
    <property type="entry name" value="MFS_trans_sf"/>
</dbReference>
<gene>
    <name evidence="11" type="primary">LOC115823427</name>
</gene>
<dbReference type="SUPFAM" id="SSF103473">
    <property type="entry name" value="MFS general substrate transporter"/>
    <property type="match status" value="1"/>
</dbReference>
<keyword evidence="1 8" id="KW-0812">Transmembrane</keyword>
<dbReference type="InParanoid" id="A0A6J2WHW5"/>
<dbReference type="PROSITE" id="PS50850">
    <property type="entry name" value="MFS"/>
    <property type="match status" value="1"/>
</dbReference>
<feature type="transmembrane region" description="Helical" evidence="8">
    <location>
        <begin position="141"/>
        <end position="160"/>
    </location>
</feature>
<dbReference type="GO" id="GO:0009925">
    <property type="term" value="C:basal plasma membrane"/>
    <property type="evidence" value="ECO:0007669"/>
    <property type="project" value="UniProtKB-SubCell"/>
</dbReference>
<feature type="transmembrane region" description="Helical" evidence="8">
    <location>
        <begin position="226"/>
        <end position="248"/>
    </location>
</feature>
<keyword evidence="2 8" id="KW-1133">Transmembrane helix</keyword>
<evidence type="ECO:0000256" key="6">
    <source>
        <dbReference type="ARBA" id="ARBA00041768"/>
    </source>
</evidence>
<dbReference type="RefSeq" id="XP_030643337.1">
    <property type="nucleotide sequence ID" value="XM_030787477.1"/>
</dbReference>
<organism evidence="10 11">
    <name type="scientific">Chanos chanos</name>
    <name type="common">Milkfish</name>
    <name type="synonym">Mugil chanos</name>
    <dbReference type="NCBI Taxonomy" id="29144"/>
    <lineage>
        <taxon>Eukaryota</taxon>
        <taxon>Metazoa</taxon>
        <taxon>Chordata</taxon>
        <taxon>Craniata</taxon>
        <taxon>Vertebrata</taxon>
        <taxon>Euteleostomi</taxon>
        <taxon>Actinopterygii</taxon>
        <taxon>Neopterygii</taxon>
        <taxon>Teleostei</taxon>
        <taxon>Ostariophysi</taxon>
        <taxon>Gonorynchiformes</taxon>
        <taxon>Chanidae</taxon>
        <taxon>Chanos</taxon>
    </lineage>
</organism>
<evidence type="ECO:0000313" key="11">
    <source>
        <dbReference type="RefSeq" id="XP_030643337.1"/>
    </source>
</evidence>
<evidence type="ECO:0000256" key="1">
    <source>
        <dbReference type="ARBA" id="ARBA00022692"/>
    </source>
</evidence>
<sequence length="565" mass="63132">MKFDSVLSQINGFGKYQIMIVLIQSISRVTLPCHFLLNNFIAAIPSHHCDISSLDGDDGLYVNLSHAEKLTVTIPLMEDGKRSSCQMFSEPQFHLLLNSSSSAGLSAVQCEDGWVYDNSTFTSTLATQWDLVCDRTGLGRATATIFFIGVMIGAPLFGLLSDRFGRKPMLMLAYISTIMFSVASALSSSYIIFLVMRFCTGFAITGISIISIVLSVEWFDIEHRTFAGVIVSLDWTIGNLLLVGIAFLVKEWHWLVLAVTSPLLLSIILWWWLPESARWLVANGRPSEAHMYLQRCAEMNQCTNAMADITVETLASSVTIVKEDRKYTVLDLIRTPNIRKLAICTGIVWFGVAFTYYGISLNITGFGLNIYLTQFIYALIEVPGKVGVYYFLSKVGRKPGQIWTLLLTGVCLIINMVVPQVFWVLHTVVAVLGKGLSEAAFTIMFLYTTELYPTVVRQNGIGYTSFIARLGVSVAPLIILLEHTWKLLPNVVFSSVAIFAGLVACLLPETRNIQLPEFIEDIENNSERKHLKNYKDLLDNSALYHLLFLMNLWLQMGSLVESEKI</sequence>
<evidence type="ECO:0000256" key="3">
    <source>
        <dbReference type="ARBA" id="ARBA00023136"/>
    </source>
</evidence>
<dbReference type="FunFam" id="1.20.1250.20:FF:000023">
    <property type="entry name" value="Solute carrier family 22 member 6"/>
    <property type="match status" value="1"/>
</dbReference>
<dbReference type="AlphaFoldDB" id="A0A6J2WHW5"/>
<feature type="transmembrane region" description="Helical" evidence="8">
    <location>
        <begin position="201"/>
        <end position="219"/>
    </location>
</feature>
<protein>
    <recommendedName>
        <fullName evidence="5">Solute carrier family 22 member 6</fullName>
    </recommendedName>
    <alternativeName>
        <fullName evidence="7">Organic anion transporter 1</fullName>
    </alternativeName>
    <alternativeName>
        <fullName evidence="6">Renal organic anion transporter 1</fullName>
    </alternativeName>
</protein>
<accession>A0A6J2WHW5</accession>
<dbReference type="OrthoDB" id="2544694at2759"/>
<feature type="transmembrane region" description="Helical" evidence="8">
    <location>
        <begin position="254"/>
        <end position="273"/>
    </location>
</feature>
<dbReference type="GeneID" id="115823427"/>
<evidence type="ECO:0000259" key="9">
    <source>
        <dbReference type="PROSITE" id="PS50850"/>
    </source>
</evidence>
<comment type="subcellular location">
    <subcellularLocation>
        <location evidence="4">Basal cell membrane</location>
        <topology evidence="4">Multi-pass membrane protein</topology>
    </subcellularLocation>
</comment>
<evidence type="ECO:0000256" key="2">
    <source>
        <dbReference type="ARBA" id="ARBA00022989"/>
    </source>
</evidence>
<dbReference type="PANTHER" id="PTHR24064">
    <property type="entry name" value="SOLUTE CARRIER FAMILY 22 MEMBER"/>
    <property type="match status" value="1"/>
</dbReference>
<keyword evidence="3 8" id="KW-0472">Membrane</keyword>
<evidence type="ECO:0000256" key="4">
    <source>
        <dbReference type="ARBA" id="ARBA00034696"/>
    </source>
</evidence>
<feature type="domain" description="Major facilitator superfamily (MFS) profile" evidence="9">
    <location>
        <begin position="87"/>
        <end position="512"/>
    </location>
</feature>
<evidence type="ECO:0000313" key="10">
    <source>
        <dbReference type="Proteomes" id="UP000504632"/>
    </source>
</evidence>
<keyword evidence="10" id="KW-1185">Reference proteome</keyword>
<dbReference type="InterPro" id="IPR020846">
    <property type="entry name" value="MFS_dom"/>
</dbReference>
<feature type="transmembrane region" description="Helical" evidence="8">
    <location>
        <begin position="172"/>
        <end position="195"/>
    </location>
</feature>
<dbReference type="Proteomes" id="UP000504632">
    <property type="component" value="Chromosome 10"/>
</dbReference>